<feature type="region of interest" description="Disordered" evidence="1">
    <location>
        <begin position="623"/>
        <end position="648"/>
    </location>
</feature>
<evidence type="ECO:0000313" key="2">
    <source>
        <dbReference type="EMBL" id="GEU33108.1"/>
    </source>
</evidence>
<evidence type="ECO:0000256" key="1">
    <source>
        <dbReference type="SAM" id="MobiDB-lite"/>
    </source>
</evidence>
<feature type="compositionally biased region" description="Basic and acidic residues" evidence="1">
    <location>
        <begin position="7"/>
        <end position="34"/>
    </location>
</feature>
<feature type="compositionally biased region" description="Low complexity" evidence="1">
    <location>
        <begin position="625"/>
        <end position="636"/>
    </location>
</feature>
<dbReference type="PANTHER" id="PTHR11439:SF495">
    <property type="entry name" value="REVERSE TRANSCRIPTASE, RNA-DEPENDENT DNA POLYMERASE-RELATED"/>
    <property type="match status" value="1"/>
</dbReference>
<gene>
    <name evidence="2" type="ORF">Tci_005086</name>
</gene>
<name>A0A6L2J7W0_TANCI</name>
<dbReference type="EMBL" id="BKCJ010000428">
    <property type="protein sequence ID" value="GEU33108.1"/>
    <property type="molecule type" value="Genomic_DNA"/>
</dbReference>
<sequence>MSTSNEAAKKDDAILENNDPQKEQEEVNGDKEVPKSNGNLNPTASTNVSFNDLFEIASSSTVETEVPTVSTPIPTSSLSVPLVTSSVPRIISRGGSSYLEPISLGNAMSFENRLEDLFGDTFDVVSLNDVEADLRNKETAIQFSPTPTLRIHKDHPKSQIIGPVDTPVQTKQKTKNVDEQSFITTIHQKINPDLLHYCLFSYIRAAKTPMDRENPWGNDRTGKDVDLYLYRSMIGSLMYLTASRSNIMFSLCACARHQVTPKECHLYDVKRIFRDVRYGEAFPTVTRLDAGQDRENIAKTSDMSHEASPRVTYPGGEERRIGLEGCSKHEGINKGEDLLVGDTVKDSDKSADKESDSTDEMANVLGTLGATNILAIGGLRSVFTTASLSVATASTDVSHVVATASESFPTATISTTASVATPTTRVTRSSRGVVIESSFPISVNIPSISKKDKRKGDLEAKFAQEDQIIKEQAERDYEITKIHAERELEMMIVELDRSNEMVAKYLSEYQQAEVGLSHDEKVELIDELIMYQRHLAQIKKYKAQQNKPAIKTKRRNFYMLILRSNASWKAKDFKGMTFEHIEEKFILVWEKMQDFVPMNSKLESERLKRLEIQLDKESFKKLKTTKSLGTKPTQEQQSEEHKELSKEELKKMMELVPVEELYIEAL</sequence>
<feature type="region of interest" description="Disordered" evidence="1">
    <location>
        <begin position="293"/>
        <end position="318"/>
    </location>
</feature>
<organism evidence="2">
    <name type="scientific">Tanacetum cinerariifolium</name>
    <name type="common">Dalmatian daisy</name>
    <name type="synonym">Chrysanthemum cinerariifolium</name>
    <dbReference type="NCBI Taxonomy" id="118510"/>
    <lineage>
        <taxon>Eukaryota</taxon>
        <taxon>Viridiplantae</taxon>
        <taxon>Streptophyta</taxon>
        <taxon>Embryophyta</taxon>
        <taxon>Tracheophyta</taxon>
        <taxon>Spermatophyta</taxon>
        <taxon>Magnoliopsida</taxon>
        <taxon>eudicotyledons</taxon>
        <taxon>Gunneridae</taxon>
        <taxon>Pentapetalae</taxon>
        <taxon>asterids</taxon>
        <taxon>campanulids</taxon>
        <taxon>Asterales</taxon>
        <taxon>Asteraceae</taxon>
        <taxon>Asteroideae</taxon>
        <taxon>Anthemideae</taxon>
        <taxon>Anthemidinae</taxon>
        <taxon>Tanacetum</taxon>
    </lineage>
</organism>
<accession>A0A6L2J7W0</accession>
<dbReference type="AlphaFoldDB" id="A0A6L2J7W0"/>
<protein>
    <submittedName>
        <fullName evidence="2">Putative Gag-Pol polyprotein</fullName>
    </submittedName>
</protein>
<dbReference type="PANTHER" id="PTHR11439">
    <property type="entry name" value="GAG-POL-RELATED RETROTRANSPOSON"/>
    <property type="match status" value="1"/>
</dbReference>
<feature type="compositionally biased region" description="Polar residues" evidence="1">
    <location>
        <begin position="36"/>
        <end position="46"/>
    </location>
</feature>
<feature type="region of interest" description="Disordered" evidence="1">
    <location>
        <begin position="1"/>
        <end position="46"/>
    </location>
</feature>
<feature type="compositionally biased region" description="Basic and acidic residues" evidence="1">
    <location>
        <begin position="293"/>
        <end position="308"/>
    </location>
</feature>
<feature type="compositionally biased region" description="Basic and acidic residues" evidence="1">
    <location>
        <begin position="638"/>
        <end position="648"/>
    </location>
</feature>
<comment type="caution">
    <text evidence="2">The sequence shown here is derived from an EMBL/GenBank/DDBJ whole genome shotgun (WGS) entry which is preliminary data.</text>
</comment>
<reference evidence="2" key="1">
    <citation type="journal article" date="2019" name="Sci. Rep.">
        <title>Draft genome of Tanacetum cinerariifolium, the natural source of mosquito coil.</title>
        <authorList>
            <person name="Yamashiro T."/>
            <person name="Shiraishi A."/>
            <person name="Satake H."/>
            <person name="Nakayama K."/>
        </authorList>
    </citation>
    <scope>NUCLEOTIDE SEQUENCE</scope>
</reference>
<proteinExistence type="predicted"/>